<keyword evidence="3" id="KW-1185">Reference proteome</keyword>
<dbReference type="eggNOG" id="COG0633">
    <property type="taxonomic scope" value="Bacteria"/>
</dbReference>
<dbReference type="Gene3D" id="3.10.20.30">
    <property type="match status" value="1"/>
</dbReference>
<dbReference type="Pfam" id="PF00111">
    <property type="entry name" value="Fer2"/>
    <property type="match status" value="1"/>
</dbReference>
<evidence type="ECO:0000259" key="1">
    <source>
        <dbReference type="PROSITE" id="PS51085"/>
    </source>
</evidence>
<dbReference type="KEGG" id="mic:Mic7113_2561"/>
<dbReference type="InterPro" id="IPR001041">
    <property type="entry name" value="2Fe-2S_ferredoxin-type"/>
</dbReference>
<proteinExistence type="predicted"/>
<dbReference type="InterPro" id="IPR036010">
    <property type="entry name" value="2Fe-2S_ferredoxin-like_sf"/>
</dbReference>
<dbReference type="PROSITE" id="PS00197">
    <property type="entry name" value="2FE2S_FER_1"/>
    <property type="match status" value="1"/>
</dbReference>
<dbReference type="PATRIC" id="fig|1173027.3.peg.2808"/>
<dbReference type="CDD" id="cd00207">
    <property type="entry name" value="fer2"/>
    <property type="match status" value="1"/>
</dbReference>
<dbReference type="GO" id="GO:0051537">
    <property type="term" value="F:2 iron, 2 sulfur cluster binding"/>
    <property type="evidence" value="ECO:0007669"/>
    <property type="project" value="InterPro"/>
</dbReference>
<name>K9WD72_9CYAN</name>
<organism evidence="2 3">
    <name type="scientific">Allocoleopsis franciscana PCC 7113</name>
    <dbReference type="NCBI Taxonomy" id="1173027"/>
    <lineage>
        <taxon>Bacteria</taxon>
        <taxon>Bacillati</taxon>
        <taxon>Cyanobacteriota</taxon>
        <taxon>Cyanophyceae</taxon>
        <taxon>Coleofasciculales</taxon>
        <taxon>Coleofasciculaceae</taxon>
        <taxon>Allocoleopsis</taxon>
        <taxon>Allocoleopsis franciscana</taxon>
    </lineage>
</organism>
<dbReference type="SUPFAM" id="SSF54292">
    <property type="entry name" value="2Fe-2S ferredoxin-like"/>
    <property type="match status" value="1"/>
</dbReference>
<feature type="domain" description="2Fe-2S ferredoxin-type" evidence="1">
    <location>
        <begin position="1"/>
        <end position="97"/>
    </location>
</feature>
<evidence type="ECO:0000313" key="3">
    <source>
        <dbReference type="Proteomes" id="UP000010471"/>
    </source>
</evidence>
<dbReference type="HOGENOM" id="CLU_082632_8_1_3"/>
<dbReference type="AlphaFoldDB" id="K9WD72"/>
<gene>
    <name evidence="2" type="ORF">Mic7113_2561</name>
</gene>
<protein>
    <submittedName>
        <fullName evidence="2">Ferredoxin</fullName>
    </submittedName>
</protein>
<evidence type="ECO:0000313" key="2">
    <source>
        <dbReference type="EMBL" id="AFZ18355.1"/>
    </source>
</evidence>
<dbReference type="STRING" id="1173027.Mic7113_2561"/>
<dbReference type="EMBL" id="CP003630">
    <property type="protein sequence ID" value="AFZ18355.1"/>
    <property type="molecule type" value="Genomic_DNA"/>
</dbReference>
<reference evidence="2 3" key="1">
    <citation type="submission" date="2012-06" db="EMBL/GenBank/DDBJ databases">
        <title>Finished chromosome of genome of Microcoleus sp. PCC 7113.</title>
        <authorList>
            <consortium name="US DOE Joint Genome Institute"/>
            <person name="Gugger M."/>
            <person name="Coursin T."/>
            <person name="Rippka R."/>
            <person name="Tandeau De Marsac N."/>
            <person name="Huntemann M."/>
            <person name="Wei C.-L."/>
            <person name="Han J."/>
            <person name="Detter J.C."/>
            <person name="Han C."/>
            <person name="Tapia R."/>
            <person name="Chen A."/>
            <person name="Kyrpides N."/>
            <person name="Mavromatis K."/>
            <person name="Markowitz V."/>
            <person name="Szeto E."/>
            <person name="Ivanova N."/>
            <person name="Pagani I."/>
            <person name="Pati A."/>
            <person name="Goodwin L."/>
            <person name="Nordberg H.P."/>
            <person name="Cantor M.N."/>
            <person name="Hua S.X."/>
            <person name="Woyke T."/>
            <person name="Kerfeld C.A."/>
        </authorList>
    </citation>
    <scope>NUCLEOTIDE SEQUENCE [LARGE SCALE GENOMIC DNA]</scope>
    <source>
        <strain evidence="2 3">PCC 7113</strain>
    </source>
</reference>
<dbReference type="InterPro" id="IPR006058">
    <property type="entry name" value="2Fe2S_fd_BS"/>
</dbReference>
<dbReference type="InterPro" id="IPR012675">
    <property type="entry name" value="Beta-grasp_dom_sf"/>
</dbReference>
<accession>K9WD72</accession>
<dbReference type="Proteomes" id="UP000010471">
    <property type="component" value="Chromosome"/>
</dbReference>
<dbReference type="PROSITE" id="PS51085">
    <property type="entry name" value="2FE2S_FER_2"/>
    <property type="match status" value="1"/>
</dbReference>
<dbReference type="OrthoDB" id="581532at2"/>
<sequence length="97" mass="10752">MNEKQYIISFPGTNYPSIILDAHQKLSEHLTIQNSPVLFGCRTGICGTCLVLVNGETSPPSAEEREVLEVLAPEHPNARLSCQLELTSHLEITHLKE</sequence>
<dbReference type="RefSeq" id="WP_015182504.1">
    <property type="nucleotide sequence ID" value="NC_019738.1"/>
</dbReference>